<accession>A0A5J6GPY0</accession>
<proteinExistence type="predicted"/>
<organism evidence="2 3">
    <name type="scientific">Streptomyces kanamyceticus</name>
    <dbReference type="NCBI Taxonomy" id="1967"/>
    <lineage>
        <taxon>Bacteria</taxon>
        <taxon>Bacillati</taxon>
        <taxon>Actinomycetota</taxon>
        <taxon>Actinomycetes</taxon>
        <taxon>Kitasatosporales</taxon>
        <taxon>Streptomycetaceae</taxon>
        <taxon>Streptomyces</taxon>
    </lineage>
</organism>
<sequence>MAVALLNLTGLGLGFVLIRRRYPAILCCAATAALLFIALPADVDGVPRGALIAYVAFLAIAAAAGVRQATRAPGTPLLRGPLALGLGVVLLAVPAGAAFAYEGARDEAVEQQLLDRLDRTDRIVAGLAGEPFDGVAEQRYAKAMDVYRGLADDHPDSRAADRLPGSLDAYYKSVAAPYAAKKYCAAISPLKHLRTVPTTLGKDRLGALADWPDERLATSLYECGAASIGRPAADGPLGELLRTFPESDQAARVAPALRAAIAEREADLKGSEPCPAVDELRAIGATASGLPGAERDTGVGAGVDRAVERGVYACGLDEFRDDRFADAARTMKDFATKYPGDKKRRRAEDIAVAAEIAEARPSAGRRLPPARHTTGGGAVDLVVANLGPGEFELLYTGPATGRVKLKDCTSCRIFADKPSGDKACRAGVSKYPRTTLRLPPGEYHFLYKRATVRDRAAGARLSTSYRYTDCSFMTRGTAGLGLT</sequence>
<keyword evidence="1" id="KW-1133">Transmembrane helix</keyword>
<evidence type="ECO:0000313" key="3">
    <source>
        <dbReference type="Proteomes" id="UP000325529"/>
    </source>
</evidence>
<dbReference type="AlphaFoldDB" id="A0A5J6GPY0"/>
<feature type="transmembrane region" description="Helical" evidence="1">
    <location>
        <begin position="51"/>
        <end position="70"/>
    </location>
</feature>
<evidence type="ECO:0000313" key="2">
    <source>
        <dbReference type="EMBL" id="QEU97499.1"/>
    </source>
</evidence>
<feature type="transmembrane region" description="Helical" evidence="1">
    <location>
        <begin position="82"/>
        <end position="101"/>
    </location>
</feature>
<keyword evidence="3" id="KW-1185">Reference proteome</keyword>
<evidence type="ECO:0000256" key="1">
    <source>
        <dbReference type="SAM" id="Phobius"/>
    </source>
</evidence>
<keyword evidence="1" id="KW-0472">Membrane</keyword>
<gene>
    <name evidence="2" type="ORF">CP970_23070</name>
</gene>
<feature type="transmembrane region" description="Helical" evidence="1">
    <location>
        <begin position="21"/>
        <end position="39"/>
    </location>
</feature>
<dbReference type="Proteomes" id="UP000325529">
    <property type="component" value="Chromosome"/>
</dbReference>
<name>A0A5J6GPY0_STRKN</name>
<dbReference type="EMBL" id="CP023699">
    <property type="protein sequence ID" value="QEU97499.1"/>
    <property type="molecule type" value="Genomic_DNA"/>
</dbReference>
<keyword evidence="1" id="KW-0812">Transmembrane</keyword>
<dbReference type="KEGG" id="ska:CP970_23070"/>
<protein>
    <submittedName>
        <fullName evidence="2">Uncharacterized protein</fullName>
    </submittedName>
</protein>
<reference evidence="2 3" key="1">
    <citation type="submission" date="2017-09" db="EMBL/GenBank/DDBJ databases">
        <authorList>
            <person name="Lee N."/>
            <person name="Cho B.-K."/>
        </authorList>
    </citation>
    <scope>NUCLEOTIDE SEQUENCE [LARGE SCALE GENOMIC DNA]</scope>
    <source>
        <strain evidence="2 3">ATCC 12853</strain>
    </source>
</reference>